<dbReference type="EMBL" id="JAULJE010000013">
    <property type="protein sequence ID" value="KAK1335671.1"/>
    <property type="molecule type" value="Genomic_DNA"/>
</dbReference>
<dbReference type="AlphaFoldDB" id="A0AA40LJB7"/>
<dbReference type="GO" id="GO:0003735">
    <property type="term" value="F:structural constituent of ribosome"/>
    <property type="evidence" value="ECO:0007669"/>
    <property type="project" value="InterPro"/>
</dbReference>
<reference evidence="5" key="1">
    <citation type="submission" date="2023-06" db="EMBL/GenBank/DDBJ databases">
        <title>Reference genome for the Northern bat (Eptesicus nilssonii), a most northern bat species.</title>
        <authorList>
            <person name="Laine V.N."/>
            <person name="Pulliainen A.T."/>
            <person name="Lilley T.M."/>
        </authorList>
    </citation>
    <scope>NUCLEOTIDE SEQUENCE</scope>
    <source>
        <strain evidence="5">BLF_Eptnil</strain>
        <tissue evidence="5">Kidney</tissue>
    </source>
</reference>
<dbReference type="Gene3D" id="3.30.70.330">
    <property type="match status" value="1"/>
</dbReference>
<feature type="region of interest" description="Disordered" evidence="4">
    <location>
        <begin position="1"/>
        <end position="25"/>
    </location>
</feature>
<comment type="similarity">
    <text evidence="1">Belongs to the universal ribosomal protein uL23 family.</text>
</comment>
<gene>
    <name evidence="5" type="ORF">QTO34_003464</name>
</gene>
<evidence type="ECO:0000313" key="5">
    <source>
        <dbReference type="EMBL" id="KAK1335671.1"/>
    </source>
</evidence>
<proteinExistence type="inferred from homology"/>
<evidence type="ECO:0000313" key="6">
    <source>
        <dbReference type="Proteomes" id="UP001177744"/>
    </source>
</evidence>
<keyword evidence="6" id="KW-1185">Reference proteome</keyword>
<dbReference type="InterPro" id="IPR012678">
    <property type="entry name" value="Ribosomal_uL23/eL15/eS24_sf"/>
</dbReference>
<dbReference type="PANTHER" id="PTHR11620">
    <property type="entry name" value="60S RIBOSOMAL PROTEIN L23A"/>
    <property type="match status" value="1"/>
</dbReference>
<accession>A0AA40LJB7</accession>
<sequence>MQIHKEAGKIAKDQAGGWDSPPPPATVVMWSKPPGVLQLHNSHVRVEDLGLRRNKPAHCASIKLPLTTESAMEKGEDSHTLCSVDVKANEHQIQQAVRKLYDTAVAEVNTLIRPEEREGIRSTGS</sequence>
<evidence type="ECO:0000256" key="3">
    <source>
        <dbReference type="ARBA" id="ARBA00023274"/>
    </source>
</evidence>
<keyword evidence="2" id="KW-0689">Ribosomal protein</keyword>
<keyword evidence="3" id="KW-0687">Ribonucleoprotein</keyword>
<dbReference type="Pfam" id="PF00276">
    <property type="entry name" value="Ribosomal_L23"/>
    <property type="match status" value="1"/>
</dbReference>
<name>A0AA40LJB7_CNENI</name>
<evidence type="ECO:0000256" key="2">
    <source>
        <dbReference type="ARBA" id="ARBA00022980"/>
    </source>
</evidence>
<protein>
    <submittedName>
        <fullName evidence="5">Uncharacterized protein</fullName>
    </submittedName>
</protein>
<feature type="compositionally biased region" description="Basic and acidic residues" evidence="4">
    <location>
        <begin position="1"/>
        <end position="12"/>
    </location>
</feature>
<evidence type="ECO:0000256" key="1">
    <source>
        <dbReference type="ARBA" id="ARBA00006700"/>
    </source>
</evidence>
<dbReference type="SUPFAM" id="SSF54189">
    <property type="entry name" value="Ribosomal proteins S24e, L23 and L15e"/>
    <property type="match status" value="1"/>
</dbReference>
<organism evidence="5 6">
    <name type="scientific">Cnephaeus nilssonii</name>
    <name type="common">Northern bat</name>
    <name type="synonym">Eptesicus nilssonii</name>
    <dbReference type="NCBI Taxonomy" id="3371016"/>
    <lineage>
        <taxon>Eukaryota</taxon>
        <taxon>Metazoa</taxon>
        <taxon>Chordata</taxon>
        <taxon>Craniata</taxon>
        <taxon>Vertebrata</taxon>
        <taxon>Euteleostomi</taxon>
        <taxon>Mammalia</taxon>
        <taxon>Eutheria</taxon>
        <taxon>Laurasiatheria</taxon>
        <taxon>Chiroptera</taxon>
        <taxon>Yangochiroptera</taxon>
        <taxon>Vespertilionidae</taxon>
        <taxon>Cnephaeus</taxon>
    </lineage>
</organism>
<dbReference type="GO" id="GO:0044391">
    <property type="term" value="C:ribosomal subunit"/>
    <property type="evidence" value="ECO:0007669"/>
    <property type="project" value="UniProtKB-ARBA"/>
</dbReference>
<dbReference type="InterPro" id="IPR012677">
    <property type="entry name" value="Nucleotide-bd_a/b_plait_sf"/>
</dbReference>
<comment type="caution">
    <text evidence="5">The sequence shown here is derived from an EMBL/GenBank/DDBJ whole genome shotgun (WGS) entry which is preliminary data.</text>
</comment>
<dbReference type="InterPro" id="IPR013025">
    <property type="entry name" value="Ribosomal_uL23-like"/>
</dbReference>
<evidence type="ECO:0000256" key="4">
    <source>
        <dbReference type="SAM" id="MobiDB-lite"/>
    </source>
</evidence>
<dbReference type="Proteomes" id="UP001177744">
    <property type="component" value="Unassembled WGS sequence"/>
</dbReference>
<dbReference type="GO" id="GO:0006412">
    <property type="term" value="P:translation"/>
    <property type="evidence" value="ECO:0007669"/>
    <property type="project" value="InterPro"/>
</dbReference>